<proteinExistence type="predicted"/>
<gene>
    <name evidence="2" type="ORF">J4215_03505</name>
</gene>
<feature type="region of interest" description="Disordered" evidence="1">
    <location>
        <begin position="189"/>
        <end position="227"/>
    </location>
</feature>
<organism evidence="2 3">
    <name type="scientific">Candidatus Iainarchaeum sp</name>
    <dbReference type="NCBI Taxonomy" id="3101447"/>
    <lineage>
        <taxon>Archaea</taxon>
        <taxon>Candidatus Iainarchaeota</taxon>
        <taxon>Candidatus Iainarchaeia</taxon>
        <taxon>Candidatus Iainarchaeales</taxon>
        <taxon>Candidatus Iainarchaeaceae</taxon>
        <taxon>Candidatus Iainarchaeum</taxon>
    </lineage>
</organism>
<accession>A0A8T4L2W8</accession>
<dbReference type="AlphaFoldDB" id="A0A8T4L2W8"/>
<reference evidence="2" key="2">
    <citation type="submission" date="2021-05" db="EMBL/GenBank/DDBJ databases">
        <title>Protein family content uncovers lineage relationships and bacterial pathway maintenance mechanisms in DPANN archaea.</title>
        <authorList>
            <person name="Castelle C.J."/>
            <person name="Meheust R."/>
            <person name="Jaffe A.L."/>
            <person name="Seitz K."/>
            <person name="Gong X."/>
            <person name="Baker B.J."/>
            <person name="Banfield J.F."/>
        </authorList>
    </citation>
    <scope>NUCLEOTIDE SEQUENCE</scope>
    <source>
        <strain evidence="2">RIFCSPLOWO2_01_FULL_AR10_48_17</strain>
    </source>
</reference>
<sequence>MTQKFRNHAREIIEQSRRTGENAFQQLFGNEHASKTPHGMYKQLKLPQHQIELLEQDRLRHTEYPDKTREWLTWIARKRLEQRNAALKKQQRTKKTKTQKQGKTLPPNTRAPRRTPSSKTPIPTARISTPKEHALDGLQTALAAYNKNPTPENFRALNSHLTHMRSHDQAVAATYEELMDEIYRRAHPAPEKKTVSKPVQPTPSPRPFTPVAAQQTQPALSPVRTPEDTLREKCSGAISAFLKNPNLDAYAAIQQAIATLAATNPTQAQAYQTYIGKEMWRRGWLERDYKR</sequence>
<evidence type="ECO:0000256" key="1">
    <source>
        <dbReference type="SAM" id="MobiDB-lite"/>
    </source>
</evidence>
<dbReference type="Proteomes" id="UP000675968">
    <property type="component" value="Unassembled WGS sequence"/>
</dbReference>
<feature type="region of interest" description="Disordered" evidence="1">
    <location>
        <begin position="85"/>
        <end position="125"/>
    </location>
</feature>
<dbReference type="EMBL" id="JAGVWC010000010">
    <property type="protein sequence ID" value="MBS3061623.1"/>
    <property type="molecule type" value="Genomic_DNA"/>
</dbReference>
<feature type="compositionally biased region" description="Basic residues" evidence="1">
    <location>
        <begin position="89"/>
        <end position="100"/>
    </location>
</feature>
<evidence type="ECO:0000313" key="3">
    <source>
        <dbReference type="Proteomes" id="UP000675968"/>
    </source>
</evidence>
<reference evidence="2" key="1">
    <citation type="submission" date="2021-03" db="EMBL/GenBank/DDBJ databases">
        <authorList>
            <person name="Jaffe A."/>
        </authorList>
    </citation>
    <scope>NUCLEOTIDE SEQUENCE</scope>
    <source>
        <strain evidence="2">RIFCSPLOWO2_01_FULL_AR10_48_17</strain>
    </source>
</reference>
<evidence type="ECO:0000313" key="2">
    <source>
        <dbReference type="EMBL" id="MBS3061623.1"/>
    </source>
</evidence>
<name>A0A8T4L2W8_9ARCH</name>
<protein>
    <submittedName>
        <fullName evidence="2">Uncharacterized protein</fullName>
    </submittedName>
</protein>
<comment type="caution">
    <text evidence="2">The sequence shown here is derived from an EMBL/GenBank/DDBJ whole genome shotgun (WGS) entry which is preliminary data.</text>
</comment>